<feature type="compositionally biased region" description="Acidic residues" evidence="1">
    <location>
        <begin position="1"/>
        <end position="10"/>
    </location>
</feature>
<feature type="region of interest" description="Disordered" evidence="1">
    <location>
        <begin position="1"/>
        <end position="34"/>
    </location>
</feature>
<comment type="caution">
    <text evidence="2">The sequence shown here is derived from an EMBL/GenBank/DDBJ whole genome shotgun (WGS) entry which is preliminary data.</text>
</comment>
<name>A0ABR1FK73_AURAN</name>
<accession>A0ABR1FK73</accession>
<gene>
    <name evidence="2" type="ORF">SO694_0003327</name>
</gene>
<feature type="compositionally biased region" description="Low complexity" evidence="1">
    <location>
        <begin position="14"/>
        <end position="31"/>
    </location>
</feature>
<evidence type="ECO:0000313" key="2">
    <source>
        <dbReference type="EMBL" id="KAK7232337.1"/>
    </source>
</evidence>
<feature type="region of interest" description="Disordered" evidence="1">
    <location>
        <begin position="71"/>
        <end position="108"/>
    </location>
</feature>
<dbReference type="EMBL" id="JBBJCI010000369">
    <property type="protein sequence ID" value="KAK7232337.1"/>
    <property type="molecule type" value="Genomic_DNA"/>
</dbReference>
<organism evidence="2 3">
    <name type="scientific">Aureococcus anophagefferens</name>
    <name type="common">Harmful bloom alga</name>
    <dbReference type="NCBI Taxonomy" id="44056"/>
    <lineage>
        <taxon>Eukaryota</taxon>
        <taxon>Sar</taxon>
        <taxon>Stramenopiles</taxon>
        <taxon>Ochrophyta</taxon>
        <taxon>Pelagophyceae</taxon>
        <taxon>Pelagomonadales</taxon>
        <taxon>Pelagomonadaceae</taxon>
        <taxon>Aureococcus</taxon>
    </lineage>
</organism>
<protein>
    <submittedName>
        <fullName evidence="2">Uncharacterized protein</fullName>
    </submittedName>
</protein>
<keyword evidence="3" id="KW-1185">Reference proteome</keyword>
<evidence type="ECO:0000256" key="1">
    <source>
        <dbReference type="SAM" id="MobiDB-lite"/>
    </source>
</evidence>
<evidence type="ECO:0000313" key="3">
    <source>
        <dbReference type="Proteomes" id="UP001363151"/>
    </source>
</evidence>
<dbReference type="Proteomes" id="UP001363151">
    <property type="component" value="Unassembled WGS sequence"/>
</dbReference>
<reference evidence="2 3" key="1">
    <citation type="submission" date="2024-03" db="EMBL/GenBank/DDBJ databases">
        <title>Aureococcus anophagefferens CCMP1851 and Kratosvirus quantuckense: Draft genome of a second virus-susceptible host strain in the model system.</title>
        <authorList>
            <person name="Chase E."/>
            <person name="Truchon A.R."/>
            <person name="Schepens W."/>
            <person name="Wilhelm S.W."/>
        </authorList>
    </citation>
    <scope>NUCLEOTIDE SEQUENCE [LARGE SCALE GENOMIC DNA]</scope>
    <source>
        <strain evidence="2 3">CCMP1851</strain>
    </source>
</reference>
<proteinExistence type="predicted"/>
<sequence length="108" mass="11369">MVAAVAEEEDHGAPRAPAPTRASATTTSASPKMQHRLTAGLNKVALAAYKAELADLAIDGFPYCAAEAARDQAREGLAHDAPGGLRGLHERRVRRGRRDLASASRARA</sequence>